<name>A0AA38VKP7_9PEZI</name>
<organism evidence="3 4">
    <name type="scientific">Pleurostoma richardsiae</name>
    <dbReference type="NCBI Taxonomy" id="41990"/>
    <lineage>
        <taxon>Eukaryota</taxon>
        <taxon>Fungi</taxon>
        <taxon>Dikarya</taxon>
        <taxon>Ascomycota</taxon>
        <taxon>Pezizomycotina</taxon>
        <taxon>Sordariomycetes</taxon>
        <taxon>Sordariomycetidae</taxon>
        <taxon>Calosphaeriales</taxon>
        <taxon>Pleurostomataceae</taxon>
        <taxon>Pleurostoma</taxon>
    </lineage>
</organism>
<feature type="region of interest" description="Disordered" evidence="1">
    <location>
        <begin position="206"/>
        <end position="271"/>
    </location>
</feature>
<evidence type="ECO:0000313" key="4">
    <source>
        <dbReference type="Proteomes" id="UP001174694"/>
    </source>
</evidence>
<dbReference type="InterPro" id="IPR055509">
    <property type="entry name" value="DUF7082"/>
</dbReference>
<gene>
    <name evidence="3" type="ORF">NKR23_g8985</name>
</gene>
<sequence>MSAVHNSRCSSATPLPVSDRAPQFVQTLNISGTVLRYTAELRVNGDLRSMTQRWSKEERDNKRRIVMFASVQTGHQLTVTPSAVSVNHRPPGGIFISCIRRADCNDAIFTLTDIIRLSERLLVPADMEFDGGEKSHICSVLAPFKPQTVSSTEEFFAVMTGFGEPKPCGIDQDINVFPWASLGDVLKRIVRLYSVPMPRLMPLTTPGGGTLTMPTGSISAAHAAGSMPSSRSPSHDDPTLHAPPTGRRSPDHRADVNPRLMTGQPRGLRGA</sequence>
<dbReference type="GO" id="GO:0005634">
    <property type="term" value="C:nucleus"/>
    <property type="evidence" value="ECO:0007669"/>
    <property type="project" value="TreeGrafter"/>
</dbReference>
<keyword evidence="4" id="KW-1185">Reference proteome</keyword>
<dbReference type="PANTHER" id="PTHR39463:SF1">
    <property type="entry name" value="MEDUSA"/>
    <property type="match status" value="1"/>
</dbReference>
<feature type="compositionally biased region" description="Low complexity" evidence="1">
    <location>
        <begin position="206"/>
        <end position="216"/>
    </location>
</feature>
<evidence type="ECO:0000259" key="2">
    <source>
        <dbReference type="Pfam" id="PF23305"/>
    </source>
</evidence>
<accession>A0AA38VKP7</accession>
<dbReference type="Pfam" id="PF23305">
    <property type="entry name" value="DUF7082"/>
    <property type="match status" value="1"/>
</dbReference>
<comment type="caution">
    <text evidence="3">The sequence shown here is derived from an EMBL/GenBank/DDBJ whole genome shotgun (WGS) entry which is preliminary data.</text>
</comment>
<evidence type="ECO:0000313" key="3">
    <source>
        <dbReference type="EMBL" id="KAJ9137734.1"/>
    </source>
</evidence>
<reference evidence="3" key="1">
    <citation type="submission" date="2022-07" db="EMBL/GenBank/DDBJ databases">
        <title>Fungi with potential for degradation of polypropylene.</title>
        <authorList>
            <person name="Gostincar C."/>
        </authorList>
    </citation>
    <scope>NUCLEOTIDE SEQUENCE</scope>
    <source>
        <strain evidence="3">EXF-13308</strain>
    </source>
</reference>
<evidence type="ECO:0000256" key="1">
    <source>
        <dbReference type="SAM" id="MobiDB-lite"/>
    </source>
</evidence>
<dbReference type="AlphaFoldDB" id="A0AA38VKP7"/>
<dbReference type="PANTHER" id="PTHR39463">
    <property type="entry name" value="MEDUSA"/>
    <property type="match status" value="1"/>
</dbReference>
<dbReference type="Proteomes" id="UP001174694">
    <property type="component" value="Unassembled WGS sequence"/>
</dbReference>
<feature type="domain" description="DUF7082" evidence="2">
    <location>
        <begin position="38"/>
        <end position="190"/>
    </location>
</feature>
<dbReference type="EMBL" id="JANBVO010000033">
    <property type="protein sequence ID" value="KAJ9137734.1"/>
    <property type="molecule type" value="Genomic_DNA"/>
</dbReference>
<proteinExistence type="predicted"/>
<protein>
    <recommendedName>
        <fullName evidence="2">DUF7082 domain-containing protein</fullName>
    </recommendedName>
</protein>